<dbReference type="EMBL" id="KZ805473">
    <property type="protein sequence ID" value="PVH96133.1"/>
    <property type="molecule type" value="Genomic_DNA"/>
</dbReference>
<organism evidence="2 3">
    <name type="scientific">Periconia macrospinosa</name>
    <dbReference type="NCBI Taxonomy" id="97972"/>
    <lineage>
        <taxon>Eukaryota</taxon>
        <taxon>Fungi</taxon>
        <taxon>Dikarya</taxon>
        <taxon>Ascomycota</taxon>
        <taxon>Pezizomycotina</taxon>
        <taxon>Dothideomycetes</taxon>
        <taxon>Pleosporomycetidae</taxon>
        <taxon>Pleosporales</taxon>
        <taxon>Massarineae</taxon>
        <taxon>Periconiaceae</taxon>
        <taxon>Periconia</taxon>
    </lineage>
</organism>
<keyword evidence="1" id="KW-0732">Signal</keyword>
<evidence type="ECO:0000256" key="1">
    <source>
        <dbReference type="SAM" id="SignalP"/>
    </source>
</evidence>
<dbReference type="AlphaFoldDB" id="A0A2V1DEW3"/>
<sequence length="121" mass="12899">MKLSLALVTALLGVVAAIPAPEADLTKVDLSNVTALIERGIMQPRDAQPIEGHLEKRCASGFFCSAGGEKQCYCNQGRKCSCTFIPAVEPGFPGYWAWLCWDCPVPANGGLQCIDGECNHG</sequence>
<reference evidence="2 3" key="1">
    <citation type="journal article" date="2018" name="Sci. Rep.">
        <title>Comparative genomics provides insights into the lifestyle and reveals functional heterogeneity of dark septate endophytic fungi.</title>
        <authorList>
            <person name="Knapp D.G."/>
            <person name="Nemeth J.B."/>
            <person name="Barry K."/>
            <person name="Hainaut M."/>
            <person name="Henrissat B."/>
            <person name="Johnson J."/>
            <person name="Kuo A."/>
            <person name="Lim J.H.P."/>
            <person name="Lipzen A."/>
            <person name="Nolan M."/>
            <person name="Ohm R.A."/>
            <person name="Tamas L."/>
            <person name="Grigoriev I.V."/>
            <person name="Spatafora J.W."/>
            <person name="Nagy L.G."/>
            <person name="Kovacs G.M."/>
        </authorList>
    </citation>
    <scope>NUCLEOTIDE SEQUENCE [LARGE SCALE GENOMIC DNA]</scope>
    <source>
        <strain evidence="2 3">DSE2036</strain>
    </source>
</reference>
<evidence type="ECO:0000313" key="3">
    <source>
        <dbReference type="Proteomes" id="UP000244855"/>
    </source>
</evidence>
<feature type="chain" id="PRO_5015949650" evidence="1">
    <location>
        <begin position="18"/>
        <end position="121"/>
    </location>
</feature>
<proteinExistence type="predicted"/>
<dbReference type="OrthoDB" id="3701524at2759"/>
<name>A0A2V1DEW3_9PLEO</name>
<keyword evidence="3" id="KW-1185">Reference proteome</keyword>
<gene>
    <name evidence="2" type="ORF">DM02DRAFT_632247</name>
</gene>
<protein>
    <submittedName>
        <fullName evidence="2">Uncharacterized protein</fullName>
    </submittedName>
</protein>
<dbReference type="Proteomes" id="UP000244855">
    <property type="component" value="Unassembled WGS sequence"/>
</dbReference>
<feature type="signal peptide" evidence="1">
    <location>
        <begin position="1"/>
        <end position="17"/>
    </location>
</feature>
<accession>A0A2V1DEW3</accession>
<evidence type="ECO:0000313" key="2">
    <source>
        <dbReference type="EMBL" id="PVH96133.1"/>
    </source>
</evidence>